<evidence type="ECO:0000313" key="3">
    <source>
        <dbReference type="Proteomes" id="UP001605036"/>
    </source>
</evidence>
<protein>
    <submittedName>
        <fullName evidence="2">Uncharacterized protein</fullName>
    </submittedName>
</protein>
<feature type="compositionally biased region" description="Basic and acidic residues" evidence="1">
    <location>
        <begin position="19"/>
        <end position="34"/>
    </location>
</feature>
<name>A0ABD1ZPC4_9MARC</name>
<dbReference type="Proteomes" id="UP001605036">
    <property type="component" value="Unassembled WGS sequence"/>
</dbReference>
<dbReference type="AlphaFoldDB" id="A0ABD1ZPC4"/>
<keyword evidence="3" id="KW-1185">Reference proteome</keyword>
<feature type="region of interest" description="Disordered" evidence="1">
    <location>
        <begin position="1"/>
        <end position="34"/>
    </location>
</feature>
<organism evidence="2 3">
    <name type="scientific">Riccia fluitans</name>
    <dbReference type="NCBI Taxonomy" id="41844"/>
    <lineage>
        <taxon>Eukaryota</taxon>
        <taxon>Viridiplantae</taxon>
        <taxon>Streptophyta</taxon>
        <taxon>Embryophyta</taxon>
        <taxon>Marchantiophyta</taxon>
        <taxon>Marchantiopsida</taxon>
        <taxon>Marchantiidae</taxon>
        <taxon>Marchantiales</taxon>
        <taxon>Ricciaceae</taxon>
        <taxon>Riccia</taxon>
    </lineage>
</organism>
<evidence type="ECO:0000313" key="2">
    <source>
        <dbReference type="EMBL" id="KAL2653185.1"/>
    </source>
</evidence>
<feature type="compositionally biased region" description="Basic and acidic residues" evidence="1">
    <location>
        <begin position="69"/>
        <end position="82"/>
    </location>
</feature>
<comment type="caution">
    <text evidence="2">The sequence shown here is derived from an EMBL/GenBank/DDBJ whole genome shotgun (WGS) entry which is preliminary data.</text>
</comment>
<feature type="region of interest" description="Disordered" evidence="1">
    <location>
        <begin position="69"/>
        <end position="90"/>
    </location>
</feature>
<dbReference type="EMBL" id="JBHFFA010000001">
    <property type="protein sequence ID" value="KAL2653185.1"/>
    <property type="molecule type" value="Genomic_DNA"/>
</dbReference>
<evidence type="ECO:0000256" key="1">
    <source>
        <dbReference type="SAM" id="MobiDB-lite"/>
    </source>
</evidence>
<gene>
    <name evidence="2" type="ORF">R1flu_021313</name>
</gene>
<proteinExistence type="predicted"/>
<reference evidence="2 3" key="1">
    <citation type="submission" date="2024-09" db="EMBL/GenBank/DDBJ databases">
        <title>Chromosome-scale assembly of Riccia fluitans.</title>
        <authorList>
            <person name="Paukszto L."/>
            <person name="Sawicki J."/>
            <person name="Karawczyk K."/>
            <person name="Piernik-Szablinska J."/>
            <person name="Szczecinska M."/>
            <person name="Mazdziarz M."/>
        </authorList>
    </citation>
    <scope>NUCLEOTIDE SEQUENCE [LARGE SCALE GENOMIC DNA]</scope>
    <source>
        <strain evidence="2">Rf_01</strain>
        <tissue evidence="2">Aerial parts of the thallus</tissue>
    </source>
</reference>
<accession>A0ABD1ZPC4</accession>
<sequence>MEALSGGPTMEEQANVQDPPERMDKGKGKAFDDSKSWKANLARRDKLRHENLSLHARQAGWKVLELGEQTEHQSAKTPKREATFGLMEQF</sequence>